<dbReference type="PROSITE" id="PS50109">
    <property type="entry name" value="HIS_KIN"/>
    <property type="match status" value="1"/>
</dbReference>
<dbReference type="InterPro" id="IPR016120">
    <property type="entry name" value="Sig_transdc_His_kin_SpoOB"/>
</dbReference>
<dbReference type="Gene3D" id="3.30.450.20">
    <property type="entry name" value="PAS domain"/>
    <property type="match status" value="2"/>
</dbReference>
<evidence type="ECO:0000256" key="10">
    <source>
        <dbReference type="ARBA" id="ARBA00022840"/>
    </source>
</evidence>
<evidence type="ECO:0000256" key="8">
    <source>
        <dbReference type="ARBA" id="ARBA00022741"/>
    </source>
</evidence>
<proteinExistence type="predicted"/>
<dbReference type="EMBL" id="FNQR01000008">
    <property type="protein sequence ID" value="SEA79728.1"/>
    <property type="molecule type" value="Genomic_DNA"/>
</dbReference>
<dbReference type="GO" id="GO:0000155">
    <property type="term" value="F:phosphorelay sensor kinase activity"/>
    <property type="evidence" value="ECO:0007669"/>
    <property type="project" value="InterPro"/>
</dbReference>
<evidence type="ECO:0000256" key="7">
    <source>
        <dbReference type="ARBA" id="ARBA00022692"/>
    </source>
</evidence>
<keyword evidence="9 15" id="KW-0418">Kinase</keyword>
<evidence type="ECO:0000256" key="9">
    <source>
        <dbReference type="ARBA" id="ARBA00022777"/>
    </source>
</evidence>
<sequence length="535" mass="59582">MKKLLQVSLQVKILGLVVGLLLLVLTLVTFMVTYMESGEDVQNAEDLALQTATTLSYMPVVQDAFKEKVKDENVNYIAERIRDQIDASAIKIIDREGQLVGYSGLEKPESIDQQDYYSTLTFGGSFVLQPEQGEDVLKAVVPIRVDYDTYMKVEGAVAVEFKMKDIYAEIRADLKDFIFASSSVLILGVIGSILLARSIRKDTLGLEPFQIAALFRERNAVLDSVKEGLIAFDQFEKITMINASARELLDLNDTAEARTINDVITSPKLREMIESNKGVKNMELQYKEKTLIINSNPILEGGVRTGIVVSVRDKTEIKQMVDALSEVKQYSEDLRAQAHEFTSKLYVIMGLIQLEKYQDAIELIKEEADSQKQVTERFFKEILDEKVQAILLGKFAKASEKKIDFYIEDGSSLQRLPAHIPLSPLIIILGNIINNAFEGVAEQKKKSVSFFVTDLGNDIIFEVTDNGTGIRQSDIEKVCTKGYSSKGTGRGYGLANVKEEVDQLNGSIEISSIPQEGTTITIILPKEIKETKGVS</sequence>
<keyword evidence="11 13" id="KW-1133">Transmembrane helix</keyword>
<evidence type="ECO:0000313" key="16">
    <source>
        <dbReference type="Proteomes" id="UP000198584"/>
    </source>
</evidence>
<dbReference type="AlphaFoldDB" id="A0A1H4E4N6"/>
<name>A0A1H4E4N6_9BACI</name>
<keyword evidence="12" id="KW-0902">Two-component regulatory system</keyword>
<feature type="transmembrane region" description="Helical" evidence="13">
    <location>
        <begin position="12"/>
        <end position="35"/>
    </location>
</feature>
<evidence type="ECO:0000256" key="5">
    <source>
        <dbReference type="ARBA" id="ARBA00022553"/>
    </source>
</evidence>
<keyword evidence="16" id="KW-1185">Reference proteome</keyword>
<evidence type="ECO:0000256" key="13">
    <source>
        <dbReference type="SAM" id="Phobius"/>
    </source>
</evidence>
<dbReference type="InterPro" id="IPR003594">
    <property type="entry name" value="HATPase_dom"/>
</dbReference>
<evidence type="ECO:0000256" key="4">
    <source>
        <dbReference type="ARBA" id="ARBA00022475"/>
    </source>
</evidence>
<accession>A0A1H4E4N6</accession>
<dbReference type="PANTHER" id="PTHR43547:SF3">
    <property type="entry name" value="SENSOR PROTEIN CITS"/>
    <property type="match status" value="1"/>
</dbReference>
<dbReference type="PRINTS" id="PR00344">
    <property type="entry name" value="BCTRLSENSOR"/>
</dbReference>
<reference evidence="16" key="1">
    <citation type="submission" date="2016-10" db="EMBL/GenBank/DDBJ databases">
        <authorList>
            <person name="Varghese N."/>
            <person name="Submissions S."/>
        </authorList>
    </citation>
    <scope>NUCLEOTIDE SEQUENCE [LARGE SCALE GENOMIC DNA]</scope>
    <source>
        <strain evidence="16">CCM7597</strain>
    </source>
</reference>
<dbReference type="SUPFAM" id="SSF55874">
    <property type="entry name" value="ATPase domain of HSP90 chaperone/DNA topoisomerase II/histidine kinase"/>
    <property type="match status" value="1"/>
</dbReference>
<dbReference type="InterPro" id="IPR005467">
    <property type="entry name" value="His_kinase_dom"/>
</dbReference>
<evidence type="ECO:0000256" key="2">
    <source>
        <dbReference type="ARBA" id="ARBA00004651"/>
    </source>
</evidence>
<dbReference type="SUPFAM" id="SSF55890">
    <property type="entry name" value="Sporulation response regulatory protein Spo0B"/>
    <property type="match status" value="1"/>
</dbReference>
<keyword evidence="10" id="KW-0067">ATP-binding</keyword>
<dbReference type="SUPFAM" id="SSF103190">
    <property type="entry name" value="Sensory domain-like"/>
    <property type="match status" value="1"/>
</dbReference>
<feature type="domain" description="Histidine kinase" evidence="14">
    <location>
        <begin position="336"/>
        <end position="528"/>
    </location>
</feature>
<evidence type="ECO:0000256" key="12">
    <source>
        <dbReference type="ARBA" id="ARBA00023012"/>
    </source>
</evidence>
<dbReference type="EC" id="2.7.13.3" evidence="3"/>
<keyword evidence="13" id="KW-0472">Membrane</keyword>
<keyword evidence="5" id="KW-0597">Phosphoprotein</keyword>
<evidence type="ECO:0000256" key="11">
    <source>
        <dbReference type="ARBA" id="ARBA00022989"/>
    </source>
</evidence>
<gene>
    <name evidence="15" type="ORF">SAMN05421743_108129</name>
</gene>
<keyword evidence="6" id="KW-0808">Transferase</keyword>
<dbReference type="Gene3D" id="1.10.287.130">
    <property type="match status" value="1"/>
</dbReference>
<dbReference type="STRING" id="571932.SAMN05421743_108129"/>
<dbReference type="OrthoDB" id="9792686at2"/>
<dbReference type="InterPro" id="IPR036890">
    <property type="entry name" value="HATPase_C_sf"/>
</dbReference>
<evidence type="ECO:0000256" key="1">
    <source>
        <dbReference type="ARBA" id="ARBA00000085"/>
    </source>
</evidence>
<protein>
    <recommendedName>
        <fullName evidence="3">histidine kinase</fullName>
        <ecNumber evidence="3">2.7.13.3</ecNumber>
    </recommendedName>
</protein>
<organism evidence="15 16">
    <name type="scientific">Thalassobacillus cyri</name>
    <dbReference type="NCBI Taxonomy" id="571932"/>
    <lineage>
        <taxon>Bacteria</taxon>
        <taxon>Bacillati</taxon>
        <taxon>Bacillota</taxon>
        <taxon>Bacilli</taxon>
        <taxon>Bacillales</taxon>
        <taxon>Bacillaceae</taxon>
        <taxon>Thalassobacillus</taxon>
    </lineage>
</organism>
<dbReference type="Proteomes" id="UP000198584">
    <property type="component" value="Unassembled WGS sequence"/>
</dbReference>
<evidence type="ECO:0000256" key="6">
    <source>
        <dbReference type="ARBA" id="ARBA00022679"/>
    </source>
</evidence>
<dbReference type="PANTHER" id="PTHR43547">
    <property type="entry name" value="TWO-COMPONENT HISTIDINE KINASE"/>
    <property type="match status" value="1"/>
</dbReference>
<keyword evidence="7 13" id="KW-0812">Transmembrane</keyword>
<comment type="subcellular location">
    <subcellularLocation>
        <location evidence="2">Cell membrane</location>
        <topology evidence="2">Multi-pass membrane protein</topology>
    </subcellularLocation>
</comment>
<evidence type="ECO:0000259" key="14">
    <source>
        <dbReference type="PROSITE" id="PS50109"/>
    </source>
</evidence>
<dbReference type="SMART" id="SM00387">
    <property type="entry name" value="HATPase_c"/>
    <property type="match status" value="1"/>
</dbReference>
<dbReference type="Pfam" id="PF02518">
    <property type="entry name" value="HATPase_c"/>
    <property type="match status" value="1"/>
</dbReference>
<evidence type="ECO:0000313" key="15">
    <source>
        <dbReference type="EMBL" id="SEA79728.1"/>
    </source>
</evidence>
<dbReference type="Gene3D" id="3.30.565.10">
    <property type="entry name" value="Histidine kinase-like ATPase, C-terminal domain"/>
    <property type="match status" value="1"/>
</dbReference>
<dbReference type="InterPro" id="IPR029151">
    <property type="entry name" value="Sensor-like_sf"/>
</dbReference>
<comment type="catalytic activity">
    <reaction evidence="1">
        <text>ATP + protein L-histidine = ADP + protein N-phospho-L-histidine.</text>
        <dbReference type="EC" id="2.7.13.3"/>
    </reaction>
</comment>
<dbReference type="GO" id="GO:0005524">
    <property type="term" value="F:ATP binding"/>
    <property type="evidence" value="ECO:0007669"/>
    <property type="project" value="UniProtKB-KW"/>
</dbReference>
<keyword evidence="4" id="KW-1003">Cell membrane</keyword>
<dbReference type="RefSeq" id="WP_093045102.1">
    <property type="nucleotide sequence ID" value="NZ_FNQR01000008.1"/>
</dbReference>
<evidence type="ECO:0000256" key="3">
    <source>
        <dbReference type="ARBA" id="ARBA00012438"/>
    </source>
</evidence>
<dbReference type="GO" id="GO:0005886">
    <property type="term" value="C:plasma membrane"/>
    <property type="evidence" value="ECO:0007669"/>
    <property type="project" value="UniProtKB-SubCell"/>
</dbReference>
<dbReference type="InterPro" id="IPR004358">
    <property type="entry name" value="Sig_transdc_His_kin-like_C"/>
</dbReference>
<keyword evidence="8" id="KW-0547">Nucleotide-binding</keyword>